<dbReference type="EMBL" id="CAUYUJ010009893">
    <property type="protein sequence ID" value="CAK0827973.1"/>
    <property type="molecule type" value="Genomic_DNA"/>
</dbReference>
<feature type="compositionally biased region" description="Low complexity" evidence="1">
    <location>
        <begin position="9"/>
        <end position="26"/>
    </location>
</feature>
<feature type="non-terminal residue" evidence="2">
    <location>
        <position position="1"/>
    </location>
</feature>
<protein>
    <submittedName>
        <fullName evidence="2">Uncharacterized protein</fullName>
    </submittedName>
</protein>
<name>A0ABN9SC44_9DINO</name>
<accession>A0ABN9SC44</accession>
<reference evidence="2" key="1">
    <citation type="submission" date="2023-10" db="EMBL/GenBank/DDBJ databases">
        <authorList>
            <person name="Chen Y."/>
            <person name="Shah S."/>
            <person name="Dougan E. K."/>
            <person name="Thang M."/>
            <person name="Chan C."/>
        </authorList>
    </citation>
    <scope>NUCLEOTIDE SEQUENCE [LARGE SCALE GENOMIC DNA]</scope>
</reference>
<organism evidence="2 3">
    <name type="scientific">Prorocentrum cordatum</name>
    <dbReference type="NCBI Taxonomy" id="2364126"/>
    <lineage>
        <taxon>Eukaryota</taxon>
        <taxon>Sar</taxon>
        <taxon>Alveolata</taxon>
        <taxon>Dinophyceae</taxon>
        <taxon>Prorocentrales</taxon>
        <taxon>Prorocentraceae</taxon>
        <taxon>Prorocentrum</taxon>
    </lineage>
</organism>
<proteinExistence type="predicted"/>
<feature type="region of interest" description="Disordered" evidence="1">
    <location>
        <begin position="1"/>
        <end position="56"/>
    </location>
</feature>
<dbReference type="Proteomes" id="UP001189429">
    <property type="component" value="Unassembled WGS sequence"/>
</dbReference>
<sequence length="69" mass="7427">WWTRTPRTSGSACRPRSCRSGSSRSGCGRRCRSPPRLARLRPGGGSRPLGRDRPFAPRAGAAAAGLFCR</sequence>
<keyword evidence="3" id="KW-1185">Reference proteome</keyword>
<gene>
    <name evidence="2" type="ORF">PCOR1329_LOCUS27360</name>
</gene>
<evidence type="ECO:0000256" key="1">
    <source>
        <dbReference type="SAM" id="MobiDB-lite"/>
    </source>
</evidence>
<feature type="non-terminal residue" evidence="2">
    <location>
        <position position="69"/>
    </location>
</feature>
<evidence type="ECO:0000313" key="2">
    <source>
        <dbReference type="EMBL" id="CAK0827973.1"/>
    </source>
</evidence>
<evidence type="ECO:0000313" key="3">
    <source>
        <dbReference type="Proteomes" id="UP001189429"/>
    </source>
</evidence>
<comment type="caution">
    <text evidence="2">The sequence shown here is derived from an EMBL/GenBank/DDBJ whole genome shotgun (WGS) entry which is preliminary data.</text>
</comment>